<reference evidence="2 3" key="2">
    <citation type="journal article" date="2013" name="Plant Cell Physiol.">
        <title>Rice Annotation Project Database (RAP-DB): an integrative and interactive database for rice genomics.</title>
        <authorList>
            <person name="Sakai H."/>
            <person name="Lee S.S."/>
            <person name="Tanaka T."/>
            <person name="Numa H."/>
            <person name="Kim J."/>
            <person name="Kawahara Y."/>
            <person name="Wakimoto H."/>
            <person name="Yang C.C."/>
            <person name="Iwamoto M."/>
            <person name="Abe T."/>
            <person name="Yamada Y."/>
            <person name="Muto A."/>
            <person name="Inokuchi H."/>
            <person name="Ikemura T."/>
            <person name="Matsumoto T."/>
            <person name="Sasaki T."/>
            <person name="Itoh T."/>
        </authorList>
    </citation>
    <scope>NUCLEOTIDE SEQUENCE [LARGE SCALE GENOMIC DNA]</scope>
    <source>
        <strain evidence="3">cv. Nipponbare</strain>
    </source>
</reference>
<sequence>MGFEDDDYVDDAVGEVVNNGDGLARRRSDPGMAYENRPVNVSANLPLVVEPSLTSARALLSSPSPRPQDQRQLRG</sequence>
<dbReference type="AlphaFoldDB" id="A0A0P0VAP8"/>
<evidence type="ECO:0000313" key="2">
    <source>
        <dbReference type="EMBL" id="BAS75376.1"/>
    </source>
</evidence>
<reference evidence="3" key="1">
    <citation type="journal article" date="2005" name="Nature">
        <title>The map-based sequence of the rice genome.</title>
        <authorList>
            <consortium name="International rice genome sequencing project (IRGSP)"/>
            <person name="Matsumoto T."/>
            <person name="Wu J."/>
            <person name="Kanamori H."/>
            <person name="Katayose Y."/>
            <person name="Fujisawa M."/>
            <person name="Namiki N."/>
            <person name="Mizuno H."/>
            <person name="Yamamoto K."/>
            <person name="Antonio B.A."/>
            <person name="Baba T."/>
            <person name="Sakata K."/>
            <person name="Nagamura Y."/>
            <person name="Aoki H."/>
            <person name="Arikawa K."/>
            <person name="Arita K."/>
            <person name="Bito T."/>
            <person name="Chiden Y."/>
            <person name="Fujitsuka N."/>
            <person name="Fukunaka R."/>
            <person name="Hamada M."/>
            <person name="Harada C."/>
            <person name="Hayashi A."/>
            <person name="Hijishita S."/>
            <person name="Honda M."/>
            <person name="Hosokawa S."/>
            <person name="Ichikawa Y."/>
            <person name="Idonuma A."/>
            <person name="Iijima M."/>
            <person name="Ikeda M."/>
            <person name="Ikeno M."/>
            <person name="Ito K."/>
            <person name="Ito S."/>
            <person name="Ito T."/>
            <person name="Ito Y."/>
            <person name="Ito Y."/>
            <person name="Iwabuchi A."/>
            <person name="Kamiya K."/>
            <person name="Karasawa W."/>
            <person name="Kurita K."/>
            <person name="Katagiri S."/>
            <person name="Kikuta A."/>
            <person name="Kobayashi H."/>
            <person name="Kobayashi N."/>
            <person name="Machita K."/>
            <person name="Maehara T."/>
            <person name="Masukawa M."/>
            <person name="Mizubayashi T."/>
            <person name="Mukai Y."/>
            <person name="Nagasaki H."/>
            <person name="Nagata Y."/>
            <person name="Naito S."/>
            <person name="Nakashima M."/>
            <person name="Nakama Y."/>
            <person name="Nakamichi Y."/>
            <person name="Nakamura M."/>
            <person name="Meguro A."/>
            <person name="Negishi M."/>
            <person name="Ohta I."/>
            <person name="Ohta T."/>
            <person name="Okamoto M."/>
            <person name="Ono N."/>
            <person name="Saji S."/>
            <person name="Sakaguchi M."/>
            <person name="Sakai K."/>
            <person name="Shibata M."/>
            <person name="Shimokawa T."/>
            <person name="Song J."/>
            <person name="Takazaki Y."/>
            <person name="Terasawa K."/>
            <person name="Tsugane M."/>
            <person name="Tsuji K."/>
            <person name="Ueda S."/>
            <person name="Waki K."/>
            <person name="Yamagata H."/>
            <person name="Yamamoto M."/>
            <person name="Yamamoto S."/>
            <person name="Yamane H."/>
            <person name="Yoshiki S."/>
            <person name="Yoshihara R."/>
            <person name="Yukawa K."/>
            <person name="Zhong H."/>
            <person name="Yano M."/>
            <person name="Yuan Q."/>
            <person name="Ouyang S."/>
            <person name="Liu J."/>
            <person name="Jones K.M."/>
            <person name="Gansberger K."/>
            <person name="Moffat K."/>
            <person name="Hill J."/>
            <person name="Bera J."/>
            <person name="Fadrosh D."/>
            <person name="Jin S."/>
            <person name="Johri S."/>
            <person name="Kim M."/>
            <person name="Overton L."/>
            <person name="Reardon M."/>
            <person name="Tsitrin T."/>
            <person name="Vuong H."/>
            <person name="Weaver B."/>
            <person name="Ciecko A."/>
            <person name="Tallon L."/>
            <person name="Jackson J."/>
            <person name="Pai G."/>
            <person name="Aken S.V."/>
            <person name="Utterback T."/>
            <person name="Reidmuller S."/>
            <person name="Feldblyum T."/>
            <person name="Hsiao J."/>
            <person name="Zismann V."/>
            <person name="Iobst S."/>
            <person name="de Vazeille A.R."/>
            <person name="Buell C.R."/>
            <person name="Ying K."/>
            <person name="Li Y."/>
            <person name="Lu T."/>
            <person name="Huang Y."/>
            <person name="Zhao Q."/>
            <person name="Feng Q."/>
            <person name="Zhang L."/>
            <person name="Zhu J."/>
            <person name="Weng Q."/>
            <person name="Mu J."/>
            <person name="Lu Y."/>
            <person name="Fan D."/>
            <person name="Liu Y."/>
            <person name="Guan J."/>
            <person name="Zhang Y."/>
            <person name="Yu S."/>
            <person name="Liu X."/>
            <person name="Zhang Y."/>
            <person name="Hong G."/>
            <person name="Han B."/>
            <person name="Choisne N."/>
            <person name="Demange N."/>
            <person name="Orjeda G."/>
            <person name="Samain S."/>
            <person name="Cattolico L."/>
            <person name="Pelletier E."/>
            <person name="Couloux A."/>
            <person name="Segurens B."/>
            <person name="Wincker P."/>
            <person name="D'Hont A."/>
            <person name="Scarpelli C."/>
            <person name="Weissenbach J."/>
            <person name="Salanoubat M."/>
            <person name="Quetier F."/>
            <person name="Yu Y."/>
            <person name="Kim H.R."/>
            <person name="Rambo T."/>
            <person name="Currie J."/>
            <person name="Collura K."/>
            <person name="Luo M."/>
            <person name="Yang T."/>
            <person name="Ammiraju J.S.S."/>
            <person name="Engler F."/>
            <person name="Soderlund C."/>
            <person name="Wing R.A."/>
            <person name="Palmer L.E."/>
            <person name="de la Bastide M."/>
            <person name="Spiegel L."/>
            <person name="Nascimento L."/>
            <person name="Zutavern T."/>
            <person name="O'Shaughnessy A."/>
            <person name="Dike S."/>
            <person name="Dedhia N."/>
            <person name="Preston R."/>
            <person name="Balija V."/>
            <person name="McCombie W.R."/>
            <person name="Chow T."/>
            <person name="Chen H."/>
            <person name="Chung M."/>
            <person name="Chen C."/>
            <person name="Shaw J."/>
            <person name="Wu H."/>
            <person name="Hsiao K."/>
            <person name="Chao Y."/>
            <person name="Chu M."/>
            <person name="Cheng C."/>
            <person name="Hour A."/>
            <person name="Lee P."/>
            <person name="Lin S."/>
            <person name="Lin Y."/>
            <person name="Liou J."/>
            <person name="Liu S."/>
            <person name="Hsing Y."/>
            <person name="Raghuvanshi S."/>
            <person name="Mohanty A."/>
            <person name="Bharti A.K."/>
            <person name="Gaur A."/>
            <person name="Gupta V."/>
            <person name="Kumar D."/>
            <person name="Ravi V."/>
            <person name="Vij S."/>
            <person name="Kapur A."/>
            <person name="Khurana P."/>
            <person name="Khurana P."/>
            <person name="Khurana J.P."/>
            <person name="Tyagi A.K."/>
            <person name="Gaikwad K."/>
            <person name="Singh A."/>
            <person name="Dalal V."/>
            <person name="Srivastava S."/>
            <person name="Dixit A."/>
            <person name="Pal A.K."/>
            <person name="Ghazi I.A."/>
            <person name="Yadav M."/>
            <person name="Pandit A."/>
            <person name="Bhargava A."/>
            <person name="Sureshbabu K."/>
            <person name="Batra K."/>
            <person name="Sharma T.R."/>
            <person name="Mohapatra T."/>
            <person name="Singh N.K."/>
            <person name="Messing J."/>
            <person name="Nelson A.B."/>
            <person name="Fuks G."/>
            <person name="Kavchok S."/>
            <person name="Keizer G."/>
            <person name="Linton E."/>
            <person name="Llaca V."/>
            <person name="Song R."/>
            <person name="Tanyolac B."/>
            <person name="Young S."/>
            <person name="Ho-Il K."/>
            <person name="Hahn J.H."/>
            <person name="Sangsakoo G."/>
            <person name="Vanavichit A."/>
            <person name="de Mattos Luiz.A.T."/>
            <person name="Zimmer P.D."/>
            <person name="Malone G."/>
            <person name="Dellagostin O."/>
            <person name="de Oliveira A.C."/>
            <person name="Bevan M."/>
            <person name="Bancroft I."/>
            <person name="Minx P."/>
            <person name="Cordum H."/>
            <person name="Wilson R."/>
            <person name="Cheng Z."/>
            <person name="Jin W."/>
            <person name="Jiang J."/>
            <person name="Leong S.A."/>
            <person name="Iwama H."/>
            <person name="Gojobori T."/>
            <person name="Itoh T."/>
            <person name="Niimura Y."/>
            <person name="Fujii Y."/>
            <person name="Habara T."/>
            <person name="Sakai H."/>
            <person name="Sato Y."/>
            <person name="Wilson G."/>
            <person name="Kumar K."/>
            <person name="McCouch S."/>
            <person name="Juretic N."/>
            <person name="Hoen D."/>
            <person name="Wright S."/>
            <person name="Bruskiewich R."/>
            <person name="Bureau T."/>
            <person name="Miyao A."/>
            <person name="Hirochika H."/>
            <person name="Nishikawa T."/>
            <person name="Kadowaki K."/>
            <person name="Sugiura M."/>
            <person name="Burr B."/>
            <person name="Sasaki T."/>
        </authorList>
    </citation>
    <scope>NUCLEOTIDE SEQUENCE [LARGE SCALE GENOMIC DNA]</scope>
    <source>
        <strain evidence="3">cv. Nipponbare</strain>
    </source>
</reference>
<feature type="region of interest" description="Disordered" evidence="1">
    <location>
        <begin position="56"/>
        <end position="75"/>
    </location>
</feature>
<gene>
    <name evidence="2" type="ordered locus">Os01g0865500</name>
    <name evidence="2" type="ORF">OSNPB_010865500</name>
</gene>
<evidence type="ECO:0000313" key="3">
    <source>
        <dbReference type="Proteomes" id="UP000059680"/>
    </source>
</evidence>
<name>A0A0P0VAP8_ORYSJ</name>
<dbReference type="EMBL" id="AP014957">
    <property type="protein sequence ID" value="BAS75376.1"/>
    <property type="molecule type" value="Genomic_DNA"/>
</dbReference>
<protein>
    <submittedName>
        <fullName evidence="2">Os01g0865500 protein</fullName>
    </submittedName>
</protein>
<accession>A0A0P0VAP8</accession>
<keyword evidence="3" id="KW-1185">Reference proteome</keyword>
<organism evidence="2 3">
    <name type="scientific">Oryza sativa subsp. japonica</name>
    <name type="common">Rice</name>
    <dbReference type="NCBI Taxonomy" id="39947"/>
    <lineage>
        <taxon>Eukaryota</taxon>
        <taxon>Viridiplantae</taxon>
        <taxon>Streptophyta</taxon>
        <taxon>Embryophyta</taxon>
        <taxon>Tracheophyta</taxon>
        <taxon>Spermatophyta</taxon>
        <taxon>Magnoliopsida</taxon>
        <taxon>Liliopsida</taxon>
        <taxon>Poales</taxon>
        <taxon>Poaceae</taxon>
        <taxon>BOP clade</taxon>
        <taxon>Oryzoideae</taxon>
        <taxon>Oryzeae</taxon>
        <taxon>Oryzinae</taxon>
        <taxon>Oryza</taxon>
        <taxon>Oryza sativa</taxon>
    </lineage>
</organism>
<reference evidence="2 3" key="3">
    <citation type="journal article" date="2013" name="Rice">
        <title>Improvement of the Oryza sativa Nipponbare reference genome using next generation sequence and optical map data.</title>
        <authorList>
            <person name="Kawahara Y."/>
            <person name="de la Bastide M."/>
            <person name="Hamilton J.P."/>
            <person name="Kanamori H."/>
            <person name="McCombie W.R."/>
            <person name="Ouyang S."/>
            <person name="Schwartz D.C."/>
            <person name="Tanaka T."/>
            <person name="Wu J."/>
            <person name="Zhou S."/>
            <person name="Childs K.L."/>
            <person name="Davidson R.M."/>
            <person name="Lin H."/>
            <person name="Quesada-Ocampo L."/>
            <person name="Vaillancourt B."/>
            <person name="Sakai H."/>
            <person name="Lee S.S."/>
            <person name="Kim J."/>
            <person name="Numa H."/>
            <person name="Itoh T."/>
            <person name="Buell C.R."/>
            <person name="Matsumoto T."/>
        </authorList>
    </citation>
    <scope>NUCLEOTIDE SEQUENCE [LARGE SCALE GENOMIC DNA]</scope>
    <source>
        <strain evidence="3">cv. Nipponbare</strain>
    </source>
</reference>
<dbReference type="Proteomes" id="UP000059680">
    <property type="component" value="Chromosome 1"/>
</dbReference>
<dbReference type="PaxDb" id="39947-A0A0P0VAP8"/>
<dbReference type="InParanoid" id="A0A0P0VAP8"/>
<evidence type="ECO:0000256" key="1">
    <source>
        <dbReference type="SAM" id="MobiDB-lite"/>
    </source>
</evidence>
<proteinExistence type="predicted"/>